<gene>
    <name evidence="1" type="ORF">EgrG_000258000</name>
</gene>
<reference evidence="1 2" key="1">
    <citation type="journal article" date="2013" name="Nature">
        <title>The genomes of four tapeworm species reveal adaptations to parasitism.</title>
        <authorList>
            <person name="Tsai I.J."/>
            <person name="Zarowiecki M."/>
            <person name="Holroyd N."/>
            <person name="Garciarrubio A."/>
            <person name="Sanchez-Flores A."/>
            <person name="Brooks K.L."/>
            <person name="Tracey A."/>
            <person name="Bobes R.J."/>
            <person name="Fragoso G."/>
            <person name="Sciutto E."/>
            <person name="Aslett M."/>
            <person name="Beasley H."/>
            <person name="Bennett H.M."/>
            <person name="Cai J."/>
            <person name="Camicia F."/>
            <person name="Clark R."/>
            <person name="Cucher M."/>
            <person name="De Silva N."/>
            <person name="Day T.A."/>
            <person name="Deplazes P."/>
            <person name="Estrada K."/>
            <person name="Fernandez C."/>
            <person name="Holland P.W."/>
            <person name="Hou J."/>
            <person name="Hu S."/>
            <person name="Huckvale T."/>
            <person name="Hung S.S."/>
            <person name="Kamenetzky L."/>
            <person name="Keane J.A."/>
            <person name="Kiss F."/>
            <person name="Koziol U."/>
            <person name="Lambert O."/>
            <person name="Liu K."/>
            <person name="Luo X."/>
            <person name="Luo Y."/>
            <person name="Macchiaroli N."/>
            <person name="Nichol S."/>
            <person name="Paps J."/>
            <person name="Parkinson J."/>
            <person name="Pouchkina-Stantcheva N."/>
            <person name="Riddiford N."/>
            <person name="Rosenzvit M."/>
            <person name="Salinas G."/>
            <person name="Wasmuth J.D."/>
            <person name="Zamanian M."/>
            <person name="Zheng Y."/>
            <person name="Cai X."/>
            <person name="Soberon X."/>
            <person name="Olson P.D."/>
            <person name="Laclette J.P."/>
            <person name="Brehm K."/>
            <person name="Berriman M."/>
            <person name="Garciarrubio A."/>
            <person name="Bobes R.J."/>
            <person name="Fragoso G."/>
            <person name="Sanchez-Flores A."/>
            <person name="Estrada K."/>
            <person name="Cevallos M.A."/>
            <person name="Morett E."/>
            <person name="Gonzalez V."/>
            <person name="Portillo T."/>
            <person name="Ochoa-Leyva A."/>
            <person name="Jose M.V."/>
            <person name="Sciutto E."/>
            <person name="Landa A."/>
            <person name="Jimenez L."/>
            <person name="Valdes V."/>
            <person name="Carrero J.C."/>
            <person name="Larralde C."/>
            <person name="Morales-Montor J."/>
            <person name="Limon-Lason J."/>
            <person name="Soberon X."/>
            <person name="Laclette J.P."/>
        </authorList>
    </citation>
    <scope>NUCLEOTIDE SEQUENCE [LARGE SCALE GENOMIC DNA]</scope>
</reference>
<dbReference type="EMBL" id="LK028580">
    <property type="protein sequence ID" value="CDS20364.1"/>
    <property type="molecule type" value="Genomic_DNA"/>
</dbReference>
<dbReference type="Proteomes" id="UP000492820">
    <property type="component" value="Unassembled WGS sequence"/>
</dbReference>
<reference evidence="1" key="2">
    <citation type="submission" date="2014-06" db="EMBL/GenBank/DDBJ databases">
        <authorList>
            <person name="Aslett M."/>
        </authorList>
    </citation>
    <scope>NUCLEOTIDE SEQUENCE</scope>
</reference>
<evidence type="ECO:0000313" key="2">
    <source>
        <dbReference type="Proteomes" id="UP000492820"/>
    </source>
</evidence>
<dbReference type="WBParaSite" id="EgrG_000258000">
    <property type="protein sequence ID" value="EgrG_000258000"/>
    <property type="gene ID" value="EgrG_000258000"/>
</dbReference>
<evidence type="ECO:0000313" key="3">
    <source>
        <dbReference type="WBParaSite" id="EgrG_000258000"/>
    </source>
</evidence>
<sequence length="34" mass="3757">MRMVLGDTFVRSGMPMESTVCVQHQANMASEKKG</sequence>
<evidence type="ECO:0000313" key="1">
    <source>
        <dbReference type="EMBL" id="CDS20364.1"/>
    </source>
</evidence>
<reference evidence="3" key="3">
    <citation type="submission" date="2020-10" db="UniProtKB">
        <authorList>
            <consortium name="WormBaseParasite"/>
        </authorList>
    </citation>
    <scope>IDENTIFICATION</scope>
</reference>
<proteinExistence type="predicted"/>
<dbReference type="AlphaFoldDB" id="A0A068WPH3"/>
<name>A0A068WPH3_ECHGR</name>
<organism evidence="1">
    <name type="scientific">Echinococcus granulosus</name>
    <name type="common">Hydatid tapeworm</name>
    <dbReference type="NCBI Taxonomy" id="6210"/>
    <lineage>
        <taxon>Eukaryota</taxon>
        <taxon>Metazoa</taxon>
        <taxon>Spiralia</taxon>
        <taxon>Lophotrochozoa</taxon>
        <taxon>Platyhelminthes</taxon>
        <taxon>Cestoda</taxon>
        <taxon>Eucestoda</taxon>
        <taxon>Cyclophyllidea</taxon>
        <taxon>Taeniidae</taxon>
        <taxon>Echinococcus</taxon>
        <taxon>Echinococcus granulosus group</taxon>
    </lineage>
</organism>
<accession>A0A068WPH3</accession>
<protein>
    <submittedName>
        <fullName evidence="1 3">Uncharacterized protein</fullName>
    </submittedName>
</protein>